<reference evidence="4" key="1">
    <citation type="submission" date="2025-08" db="UniProtKB">
        <authorList>
            <consortium name="RefSeq"/>
        </authorList>
    </citation>
    <scope>IDENTIFICATION</scope>
</reference>
<feature type="compositionally biased region" description="Basic and acidic residues" evidence="2">
    <location>
        <begin position="94"/>
        <end position="111"/>
    </location>
</feature>
<feature type="compositionally biased region" description="Basic and acidic residues" evidence="2">
    <location>
        <begin position="130"/>
        <end position="196"/>
    </location>
</feature>
<keyword evidence="1" id="KW-0175">Coiled coil</keyword>
<proteinExistence type="predicted"/>
<protein>
    <submittedName>
        <fullName evidence="4">Uncharacterized protein LOC106121567</fullName>
    </submittedName>
</protein>
<gene>
    <name evidence="4" type="primary">LOC106121567</name>
</gene>
<dbReference type="KEGG" id="pxu:106121567"/>
<sequence length="774" mass="85754">MRRTYRRLDEPNMSDSSLLLKVEDLISMALGPETQNLVNFKHIQTVLFMLARQLRMLEQQVEIRLFESEEEMIPEVKKSEKKIRKRKTTVQDQSGRKDTGLDKKGKKQKDTDETDEDTEVSRRSTRKKTVKGDEKQKKETEKTSDKEKKPTDKDIKPIEREKSPGDKRALTDKDITSSDKERVTTYKKVPEDKGKVAGEKERLAAIKEKADQEKKYAEKEKKQRIKAGISDSSIDYRDRKSRKATGRAHVGNVEVVTQAEFAGLEAAVRQLEQLASQPAGLTMPDNQTLRDDLLHGTASLTEAMQTMQVNARVQAAEEAIGRMAGLLTQLAAAGALPAQLAAALRDGRLDLSAPGLEDLQQVLLRQRKETGRATGAWQTAPEPSDIEMRPTGRALGTMVAERAVDAATEPAAPPEPEPAPAPPPPALPTDYRDPSAPVTVMEFDDIVTALKKQMSFDIQQITSKANAAADNAIKTAQFVAEKLEPAMGMAERINVLRLLVADYADQLNGFDAGLSTQMQGFQEQMNQMRSELKSGLEQLAAVNNNTEAIALAELTARYEDMVVGLDDVNTTHQALYTVQTKLSDELRNLVESVEMLRDQKSDRDEVLDALRDKADISRLAGLLTEEKFAEARAELERMLDICQDKFKRQDKTWIRALEDIERALETKAGQTELMSGRQDVETRLQELHDLLQRLEEQLGDPIAALLMRRLGRGAVCGACGTSALMTPGVPAQPPELPALPTSRPPPPAARPPPSAADADATHVCVPHPHVEDVK</sequence>
<dbReference type="Proteomes" id="UP000694872">
    <property type="component" value="Unplaced"/>
</dbReference>
<evidence type="ECO:0000313" key="4">
    <source>
        <dbReference type="RefSeq" id="XP_013172733.1"/>
    </source>
</evidence>
<evidence type="ECO:0000256" key="2">
    <source>
        <dbReference type="SAM" id="MobiDB-lite"/>
    </source>
</evidence>
<feature type="coiled-coil region" evidence="1">
    <location>
        <begin position="518"/>
        <end position="545"/>
    </location>
</feature>
<feature type="compositionally biased region" description="Basic residues" evidence="2">
    <location>
        <begin position="79"/>
        <end position="88"/>
    </location>
</feature>
<feature type="compositionally biased region" description="Pro residues" evidence="2">
    <location>
        <begin position="411"/>
        <end position="427"/>
    </location>
</feature>
<feature type="region of interest" description="Disordered" evidence="2">
    <location>
        <begin position="727"/>
        <end position="774"/>
    </location>
</feature>
<feature type="region of interest" description="Disordered" evidence="2">
    <location>
        <begin position="370"/>
        <end position="389"/>
    </location>
</feature>
<organism evidence="4">
    <name type="scientific">Papilio xuthus</name>
    <name type="common">Asian swallowtail butterfly</name>
    <dbReference type="NCBI Taxonomy" id="66420"/>
    <lineage>
        <taxon>Eukaryota</taxon>
        <taxon>Metazoa</taxon>
        <taxon>Ecdysozoa</taxon>
        <taxon>Arthropoda</taxon>
        <taxon>Hexapoda</taxon>
        <taxon>Insecta</taxon>
        <taxon>Pterygota</taxon>
        <taxon>Neoptera</taxon>
        <taxon>Endopterygota</taxon>
        <taxon>Lepidoptera</taxon>
        <taxon>Glossata</taxon>
        <taxon>Ditrysia</taxon>
        <taxon>Papilionoidea</taxon>
        <taxon>Papilionidae</taxon>
        <taxon>Papilioninae</taxon>
        <taxon>Papilio</taxon>
    </lineage>
</organism>
<accession>A0AAJ6ZHT3</accession>
<evidence type="ECO:0000256" key="1">
    <source>
        <dbReference type="SAM" id="Coils"/>
    </source>
</evidence>
<name>A0AAJ6ZHT3_PAPXU</name>
<dbReference type="AlphaFoldDB" id="A0AAJ6ZHT3"/>
<feature type="compositionally biased region" description="Pro residues" evidence="2">
    <location>
        <begin position="730"/>
        <end position="754"/>
    </location>
</feature>
<feature type="region of interest" description="Disordered" evidence="2">
    <location>
        <begin position="405"/>
        <end position="428"/>
    </location>
</feature>
<feature type="region of interest" description="Disordered" evidence="2">
    <location>
        <begin position="73"/>
        <end position="196"/>
    </location>
</feature>
<dbReference type="InterPro" id="IPR032013">
    <property type="entry name" value="DUF4795"/>
</dbReference>
<dbReference type="GeneID" id="106121567"/>
<dbReference type="RefSeq" id="XP_013172733.1">
    <property type="nucleotide sequence ID" value="XM_013317279.1"/>
</dbReference>
<feature type="domain" description="DUF4795" evidence="3">
    <location>
        <begin position="547"/>
        <end position="743"/>
    </location>
</feature>
<dbReference type="Pfam" id="PF16043">
    <property type="entry name" value="DUF4795"/>
    <property type="match status" value="1"/>
</dbReference>
<evidence type="ECO:0000259" key="3">
    <source>
        <dbReference type="Pfam" id="PF16043"/>
    </source>
</evidence>